<dbReference type="InterPro" id="IPR040287">
    <property type="entry name" value="RGM"/>
</dbReference>
<proteinExistence type="inferred from homology"/>
<evidence type="ECO:0000256" key="6">
    <source>
        <dbReference type="ARBA" id="ARBA00022813"/>
    </source>
</evidence>
<dbReference type="AlphaFoldDB" id="A0A7J6AMC2"/>
<evidence type="ECO:0008006" key="16">
    <source>
        <dbReference type="Google" id="ProtNLM"/>
    </source>
</evidence>
<keyword evidence="6" id="KW-0068">Autocatalytic cleavage</keyword>
<feature type="non-terminal residue" evidence="14">
    <location>
        <position position="1"/>
    </location>
</feature>
<dbReference type="GO" id="GO:0005886">
    <property type="term" value="C:plasma membrane"/>
    <property type="evidence" value="ECO:0007669"/>
    <property type="project" value="UniProtKB-SubCell"/>
</dbReference>
<feature type="region of interest" description="Disordered" evidence="11">
    <location>
        <begin position="1"/>
        <end position="23"/>
    </location>
</feature>
<evidence type="ECO:0000256" key="9">
    <source>
        <dbReference type="ARBA" id="ARBA00023180"/>
    </source>
</evidence>
<accession>A0A7J6AMC2</accession>
<name>A0A7J6AMC2_AMEME</name>
<dbReference type="PANTHER" id="PTHR31428">
    <property type="entry name" value="RGM DOMAIN FAMILY MEMBER DRAG-1"/>
    <property type="match status" value="1"/>
</dbReference>
<keyword evidence="5" id="KW-0732">Signal</keyword>
<evidence type="ECO:0000259" key="13">
    <source>
        <dbReference type="Pfam" id="PF06535"/>
    </source>
</evidence>
<keyword evidence="15" id="KW-1185">Reference proteome</keyword>
<feature type="domain" description="Repulsive guidance molecule N-terminal" evidence="13">
    <location>
        <begin position="93"/>
        <end position="163"/>
    </location>
</feature>
<evidence type="ECO:0000256" key="5">
    <source>
        <dbReference type="ARBA" id="ARBA00022729"/>
    </source>
</evidence>
<dbReference type="Gene3D" id="3.40.1000.10">
    <property type="entry name" value="Mog1/PsbP, alpha/beta/alpha sandwich"/>
    <property type="match status" value="1"/>
</dbReference>
<comment type="similarity">
    <text evidence="2">Belongs to the repulsive guidance molecule (RGM) family.</text>
</comment>
<keyword evidence="4" id="KW-0336">GPI-anchor</keyword>
<keyword evidence="10" id="KW-0449">Lipoprotein</keyword>
<keyword evidence="9" id="KW-0325">Glycoprotein</keyword>
<dbReference type="FunFam" id="3.40.1000.10:FF:000001">
    <property type="entry name" value="Repulsive guidance molecule BMP co-receptor a"/>
    <property type="match status" value="1"/>
</dbReference>
<evidence type="ECO:0000256" key="7">
    <source>
        <dbReference type="ARBA" id="ARBA00023136"/>
    </source>
</evidence>
<gene>
    <name evidence="14" type="ORF">AMELA_G00137690</name>
</gene>
<evidence type="ECO:0000256" key="4">
    <source>
        <dbReference type="ARBA" id="ARBA00022622"/>
    </source>
</evidence>
<keyword evidence="8" id="KW-1015">Disulfide bond</keyword>
<feature type="region of interest" description="Disordered" evidence="11">
    <location>
        <begin position="161"/>
        <end position="180"/>
    </location>
</feature>
<reference evidence="14 15" key="1">
    <citation type="submission" date="2020-02" db="EMBL/GenBank/DDBJ databases">
        <title>A chromosome-scale genome assembly of the black bullhead catfish (Ameiurus melas).</title>
        <authorList>
            <person name="Wen M."/>
            <person name="Zham M."/>
            <person name="Cabau C."/>
            <person name="Klopp C."/>
            <person name="Donnadieu C."/>
            <person name="Roques C."/>
            <person name="Bouchez O."/>
            <person name="Lampietro C."/>
            <person name="Jouanno E."/>
            <person name="Herpin A."/>
            <person name="Louis A."/>
            <person name="Berthelot C."/>
            <person name="Parey E."/>
            <person name="Roest-Crollius H."/>
            <person name="Braasch I."/>
            <person name="Postlethwait J."/>
            <person name="Robinson-Rechavi M."/>
            <person name="Echchiki A."/>
            <person name="Begum T."/>
            <person name="Montfort J."/>
            <person name="Schartl M."/>
            <person name="Bobe J."/>
            <person name="Guiguen Y."/>
        </authorList>
    </citation>
    <scope>NUCLEOTIDE SEQUENCE [LARGE SCALE GENOMIC DNA]</scope>
    <source>
        <strain evidence="14">M_S1</strain>
        <tissue evidence="14">Blood</tissue>
    </source>
</reference>
<dbReference type="PANTHER" id="PTHR31428:SF7">
    <property type="entry name" value="RGM DOMAIN FAMILY ISOFORM X1"/>
    <property type="match status" value="1"/>
</dbReference>
<comment type="subcellular location">
    <subcellularLocation>
        <location evidence="1">Cell membrane</location>
        <topology evidence="1">Lipid-anchor</topology>
        <topology evidence="1">GPI-anchor</topology>
    </subcellularLocation>
</comment>
<dbReference type="InterPro" id="IPR009496">
    <property type="entry name" value="RGM_C"/>
</dbReference>
<evidence type="ECO:0000256" key="10">
    <source>
        <dbReference type="ARBA" id="ARBA00023288"/>
    </source>
</evidence>
<comment type="caution">
    <text evidence="14">The sequence shown here is derived from an EMBL/GenBank/DDBJ whole genome shotgun (WGS) entry which is preliminary data.</text>
</comment>
<dbReference type="Proteomes" id="UP000593565">
    <property type="component" value="Unassembled WGS sequence"/>
</dbReference>
<evidence type="ECO:0000256" key="3">
    <source>
        <dbReference type="ARBA" id="ARBA00022475"/>
    </source>
</evidence>
<dbReference type="Pfam" id="PF06535">
    <property type="entry name" value="RGM_N"/>
    <property type="match status" value="1"/>
</dbReference>
<dbReference type="GO" id="GO:0010604">
    <property type="term" value="P:positive regulation of macromolecule metabolic process"/>
    <property type="evidence" value="ECO:0007669"/>
    <property type="project" value="UniProtKB-ARBA"/>
</dbReference>
<evidence type="ECO:0000313" key="14">
    <source>
        <dbReference type="EMBL" id="KAF4083237.1"/>
    </source>
</evidence>
<dbReference type="InterPro" id="IPR010536">
    <property type="entry name" value="RGM_N"/>
</dbReference>
<feature type="domain" description="Repulsive guidance molecule C-terminal" evidence="12">
    <location>
        <begin position="203"/>
        <end position="442"/>
    </location>
</feature>
<evidence type="ECO:0000259" key="12">
    <source>
        <dbReference type="Pfam" id="PF06534"/>
    </source>
</evidence>
<feature type="region of interest" description="Disordered" evidence="11">
    <location>
        <begin position="286"/>
        <end position="306"/>
    </location>
</feature>
<organism evidence="14 15">
    <name type="scientific">Ameiurus melas</name>
    <name type="common">Black bullhead</name>
    <name type="synonym">Silurus melas</name>
    <dbReference type="NCBI Taxonomy" id="219545"/>
    <lineage>
        <taxon>Eukaryota</taxon>
        <taxon>Metazoa</taxon>
        <taxon>Chordata</taxon>
        <taxon>Craniata</taxon>
        <taxon>Vertebrata</taxon>
        <taxon>Euteleostomi</taxon>
        <taxon>Actinopterygii</taxon>
        <taxon>Neopterygii</taxon>
        <taxon>Teleostei</taxon>
        <taxon>Ostariophysi</taxon>
        <taxon>Siluriformes</taxon>
        <taxon>Ictaluridae</taxon>
        <taxon>Ameiurus</taxon>
    </lineage>
</organism>
<evidence type="ECO:0000256" key="11">
    <source>
        <dbReference type="SAM" id="MobiDB-lite"/>
    </source>
</evidence>
<evidence type="ECO:0000256" key="8">
    <source>
        <dbReference type="ARBA" id="ARBA00023157"/>
    </source>
</evidence>
<dbReference type="GO" id="GO:0098552">
    <property type="term" value="C:side of membrane"/>
    <property type="evidence" value="ECO:0007669"/>
    <property type="project" value="UniProtKB-KW"/>
</dbReference>
<evidence type="ECO:0000256" key="1">
    <source>
        <dbReference type="ARBA" id="ARBA00004609"/>
    </source>
</evidence>
<dbReference type="GO" id="GO:0015026">
    <property type="term" value="F:coreceptor activity"/>
    <property type="evidence" value="ECO:0007669"/>
    <property type="project" value="TreeGrafter"/>
</dbReference>
<keyword evidence="3" id="KW-1003">Cell membrane</keyword>
<protein>
    <recommendedName>
        <fullName evidence="16">RGM domain family member B</fullName>
    </recommendedName>
</protein>
<feature type="compositionally biased region" description="Polar residues" evidence="11">
    <location>
        <begin position="161"/>
        <end position="179"/>
    </location>
</feature>
<dbReference type="GO" id="GO:0030509">
    <property type="term" value="P:BMP signaling pathway"/>
    <property type="evidence" value="ECO:0007669"/>
    <property type="project" value="TreeGrafter"/>
</dbReference>
<evidence type="ECO:0000313" key="15">
    <source>
        <dbReference type="Proteomes" id="UP000593565"/>
    </source>
</evidence>
<evidence type="ECO:0000256" key="2">
    <source>
        <dbReference type="ARBA" id="ARBA00005321"/>
    </source>
</evidence>
<dbReference type="GO" id="GO:0080090">
    <property type="term" value="P:regulation of primary metabolic process"/>
    <property type="evidence" value="ECO:0007669"/>
    <property type="project" value="UniProtKB-ARBA"/>
</dbReference>
<keyword evidence="7" id="KW-0472">Membrane</keyword>
<dbReference type="Pfam" id="PF06534">
    <property type="entry name" value="RGM_C"/>
    <property type="match status" value="1"/>
</dbReference>
<sequence length="482" mass="52902">KFAPARKSYRPRPLATESQSSDLSERERNAVRVVVFLRSVDEQHKLVISILTEWIGMGRSGTLNSAKLQLFTRISLVMVSLSIFLQPACCQSCRIQRCNAEYVASFSPAAGLQEDVVSDVDYCAALRAYSLCTKRTSRGCRGDLVYHSAVFRIKELFAQHNCSSDGPTSSVKAPSTSRPTAVDTCDFESRALASGPADAQKKKYAHCGLFGDPHLRTFKDEFQTCRVEGAWPLIHNRYLSVQVTNVPVVEGSSATATNKITVIFKAYRDCTEQKVYQATTDDVPSAFQDGTRSGGHAGSLRITESSGHGGVRQVTINARYLGTSIIVRRVGRYLTFAIRVPEEMVEESGGLQLCLHGCPRSELINAHVLSRGPRQEGSNGQLQPGSMGRADLLERATSRCRETLQVEDVYFQSCVFDVLTTGDVQFSMAAFAALQDLKALPPSTLEQSAVRTPPVSNRTRENSPSLLIITLLLLLILLERPG</sequence>
<dbReference type="EMBL" id="JAAGNN010000011">
    <property type="protein sequence ID" value="KAF4083237.1"/>
    <property type="molecule type" value="Genomic_DNA"/>
</dbReference>